<dbReference type="SUPFAM" id="SSF53756">
    <property type="entry name" value="UDP-Glycosyltransferase/glycogen phosphorylase"/>
    <property type="match status" value="1"/>
</dbReference>
<dbReference type="InterPro" id="IPR004276">
    <property type="entry name" value="GlycoTrans_28_N"/>
</dbReference>
<dbReference type="Pfam" id="PF03033">
    <property type="entry name" value="Glyco_transf_28"/>
    <property type="match status" value="1"/>
</dbReference>
<proteinExistence type="predicted"/>
<organism evidence="5 6">
    <name type="scientific">Rhynchosporium graminicola</name>
    <dbReference type="NCBI Taxonomy" id="2792576"/>
    <lineage>
        <taxon>Eukaryota</taxon>
        <taxon>Fungi</taxon>
        <taxon>Dikarya</taxon>
        <taxon>Ascomycota</taxon>
        <taxon>Pezizomycotina</taxon>
        <taxon>Leotiomycetes</taxon>
        <taxon>Helotiales</taxon>
        <taxon>Ploettnerulaceae</taxon>
        <taxon>Rhynchosporium</taxon>
    </lineage>
</organism>
<feature type="domain" description="Erythromycin biosynthesis protein CIII-like C-terminal" evidence="4">
    <location>
        <begin position="527"/>
        <end position="627"/>
    </location>
</feature>
<evidence type="ECO:0000256" key="1">
    <source>
        <dbReference type="ARBA" id="ARBA00022679"/>
    </source>
</evidence>
<dbReference type="PANTHER" id="PTHR48050:SF5">
    <property type="entry name" value="UDP-GLUCOSE,STEROL TRANSFERASE"/>
    <property type="match status" value="1"/>
</dbReference>
<evidence type="ECO:0000313" key="6">
    <source>
        <dbReference type="Proteomes" id="UP000178129"/>
    </source>
</evidence>
<feature type="compositionally biased region" description="Acidic residues" evidence="2">
    <location>
        <begin position="878"/>
        <end position="891"/>
    </location>
</feature>
<name>A0A1E1KDB9_9HELO</name>
<feature type="compositionally biased region" description="Basic and acidic residues" evidence="2">
    <location>
        <begin position="754"/>
        <end position="764"/>
    </location>
</feature>
<evidence type="ECO:0000259" key="3">
    <source>
        <dbReference type="Pfam" id="PF03033"/>
    </source>
</evidence>
<protein>
    <submittedName>
        <fullName evidence="5">Probable sterol glucosyltransferase</fullName>
    </submittedName>
</protein>
<dbReference type="FunFam" id="3.40.50.2000:FF:000009">
    <property type="entry name" value="Sterol 3-beta-glucosyltransferase UGT80A2"/>
    <property type="match status" value="1"/>
</dbReference>
<comment type="caution">
    <text evidence="5">The sequence shown here is derived from an EMBL/GenBank/DDBJ whole genome shotgun (WGS) entry which is preliminary data.</text>
</comment>
<dbReference type="GO" id="GO:0005975">
    <property type="term" value="P:carbohydrate metabolic process"/>
    <property type="evidence" value="ECO:0007669"/>
    <property type="project" value="InterPro"/>
</dbReference>
<feature type="region of interest" description="Disordered" evidence="2">
    <location>
        <begin position="1"/>
        <end position="131"/>
    </location>
</feature>
<dbReference type="EMBL" id="FJUW01000012">
    <property type="protein sequence ID" value="CZS96038.1"/>
    <property type="molecule type" value="Genomic_DNA"/>
</dbReference>
<feature type="compositionally biased region" description="Basic and acidic residues" evidence="2">
    <location>
        <begin position="861"/>
        <end position="877"/>
    </location>
</feature>
<dbReference type="InParanoid" id="A0A1E1KDB9"/>
<dbReference type="Gene3D" id="3.40.50.2000">
    <property type="entry name" value="Glycogen Phosphorylase B"/>
    <property type="match status" value="2"/>
</dbReference>
<feature type="compositionally biased region" description="Basic and acidic residues" evidence="2">
    <location>
        <begin position="175"/>
        <end position="190"/>
    </location>
</feature>
<feature type="compositionally biased region" description="Acidic residues" evidence="2">
    <location>
        <begin position="85"/>
        <end position="103"/>
    </location>
</feature>
<dbReference type="GO" id="GO:0016906">
    <property type="term" value="F:sterol 3-beta-glucosyltransferase activity"/>
    <property type="evidence" value="ECO:0007669"/>
    <property type="project" value="UniProtKB-ARBA"/>
</dbReference>
<dbReference type="STRING" id="914237.A0A1E1KDB9"/>
<dbReference type="Proteomes" id="UP000178129">
    <property type="component" value="Unassembled WGS sequence"/>
</dbReference>
<feature type="compositionally biased region" description="Basic residues" evidence="2">
    <location>
        <begin position="106"/>
        <end position="125"/>
    </location>
</feature>
<dbReference type="CDD" id="cd03784">
    <property type="entry name" value="GT1_Gtf-like"/>
    <property type="match status" value="1"/>
</dbReference>
<dbReference type="InterPro" id="IPR010610">
    <property type="entry name" value="EryCIII-like_C"/>
</dbReference>
<dbReference type="FunFam" id="3.40.50.2000:FF:000100">
    <property type="entry name" value="Glycosyltransferase family 1 protein"/>
    <property type="match status" value="1"/>
</dbReference>
<dbReference type="PANTHER" id="PTHR48050">
    <property type="entry name" value="STEROL 3-BETA-GLUCOSYLTRANSFERASE"/>
    <property type="match status" value="1"/>
</dbReference>
<gene>
    <name evidence="5" type="ORF">RCO7_05084</name>
</gene>
<accession>A0A1E1KDB9</accession>
<feature type="region of interest" description="Disordered" evidence="2">
    <location>
        <begin position="175"/>
        <end position="197"/>
    </location>
</feature>
<feature type="domain" description="Glycosyltransferase family 28 N-terminal" evidence="3">
    <location>
        <begin position="209"/>
        <end position="369"/>
    </location>
</feature>
<dbReference type="Pfam" id="PF06722">
    <property type="entry name" value="EryCIII-like_C"/>
    <property type="match status" value="1"/>
</dbReference>
<dbReference type="InterPro" id="IPR002213">
    <property type="entry name" value="UDP_glucos_trans"/>
</dbReference>
<feature type="region of interest" description="Disordered" evidence="2">
    <location>
        <begin position="1133"/>
        <end position="1179"/>
    </location>
</feature>
<dbReference type="AlphaFoldDB" id="A0A1E1KDB9"/>
<feature type="region of interest" description="Disordered" evidence="2">
    <location>
        <begin position="737"/>
        <end position="891"/>
    </location>
</feature>
<feature type="compositionally biased region" description="Polar residues" evidence="2">
    <location>
        <begin position="18"/>
        <end position="28"/>
    </location>
</feature>
<feature type="compositionally biased region" description="Basic residues" evidence="2">
    <location>
        <begin position="739"/>
        <end position="753"/>
    </location>
</feature>
<feature type="compositionally biased region" description="Basic and acidic residues" evidence="2">
    <location>
        <begin position="828"/>
        <end position="838"/>
    </location>
</feature>
<keyword evidence="6" id="KW-1185">Reference proteome</keyword>
<feature type="compositionally biased region" description="Polar residues" evidence="2">
    <location>
        <begin position="816"/>
        <end position="827"/>
    </location>
</feature>
<evidence type="ECO:0000259" key="4">
    <source>
        <dbReference type="Pfam" id="PF06722"/>
    </source>
</evidence>
<sequence length="1179" mass="129075">MATRSSSVPPESAGPAGTLSNHRPQSTEEPAVATADSTRPGISRQWQTARVTAAPQWEAPGMKRYPTSFSVSNKPAWKHNTAVAADDDSTTSSSSDDDDDDDDKEHKKHFRRKRSNGGQRPKGHYSRFDVGNDEFKTRGRVSKKDGRLNISVNETSNRGYLAKALGATFLKHVGTHGDDEPDLKDKRGWKSDASSETITTDLPRPKLNIVVMVIGSRGDIQPFLKLGKNLKEYGHKVRIATHPAFKDFVEKDSGLEFFSVGGDPAELMAFMVKNPGMIPTMDTLKKGEVGRRRQQMAEMFEGFWRACINATDDEKDVSNLKMMGAKSPFIADAIIANPPCFAHIHCAERLGIPLHLMFTFPYTPTQAFPHPLANIRKSNVDPGYANFMSYPLVEMMTWQGLGDLVNNFRVKTLGLEPVSTLWAPGQLYRLKVPFTYLWSPGLVPKPKDWGPEIDIAGFVFLDLASSFKPPEDLVKFLDEGEQPIYIGFGSIVVDEPDKFTKMIFEAVKKAGVRALVSKGWGGLGDDNTPDSVYMLENTPHDWLFPKVSAVVHHGGAGTTAIGLKCGKSTMIVPFFGDQMFWGNMIGEAGAGANPVPHKQLTADKLAEGIKQCLTDEARVGAEKIARDIEKEGDGSRNAVTSFHRSLVLRGHNSMRCSILEDRVAVWSLKNTSLRLSALAADLLVERKKLTWKQLRLIRHNEWNDFEGPGEPISGGATAIMSTVTGIATGVGGVPYKIAKSSRRRAKHEEKKRRKSEDARRKSQDAGRNNGAGGVVYNKDSNTQKPNGKPENGNRNIAQASGGPETKGKEPKLPNGSAAQGMSSTGSKLDSEEHKHSMDRVTSGPDLGKHTMSGEPVAAKKAANEEQKAQDQKAKNEEQGDDNDSVLSDDPEENVAEEIGKNVTLGVGKTAGFIAKAPMDLTLAIAQGFHNAPRLYGDETVRRPTRITGIKSGLKAAGEEFTFGIYDGVTGLVTQPYTGARDHGPVGFVKGVGMGLTGFVLKDLAAIFGPFGYTFKGIHKELQKGKQPTHFIRKARIMEGQRDLSSLDEKEKKTIGETVNHGWQVVQEVFAIMAEKRAHGLRGRVHAMKERKTWRANGAFENVEMAEKALEASRRGESLEGVFAQQREELQLTKKPRKNVAQDLAQGKSGDQIEDKQVVQENASDSGLPAKEMPNIIGRN</sequence>
<keyword evidence="1" id="KW-0808">Transferase</keyword>
<evidence type="ECO:0000313" key="5">
    <source>
        <dbReference type="EMBL" id="CZS96038.1"/>
    </source>
</evidence>
<evidence type="ECO:0000256" key="2">
    <source>
        <dbReference type="SAM" id="MobiDB-lite"/>
    </source>
</evidence>
<dbReference type="InterPro" id="IPR050426">
    <property type="entry name" value="Glycosyltransferase_28"/>
</dbReference>
<reference evidence="6" key="1">
    <citation type="submission" date="2016-03" db="EMBL/GenBank/DDBJ databases">
        <authorList>
            <person name="Ploux O."/>
        </authorList>
    </citation>
    <scope>NUCLEOTIDE SEQUENCE [LARGE SCALE GENOMIC DNA]</scope>
    <source>
        <strain evidence="6">UK7</strain>
    </source>
</reference>